<keyword evidence="3 5" id="KW-1133">Transmembrane helix</keyword>
<organism evidence="8 9">
    <name type="scientific">Ottowia pentelensis</name>
    <dbReference type="NCBI Taxonomy" id="511108"/>
    <lineage>
        <taxon>Bacteria</taxon>
        <taxon>Pseudomonadati</taxon>
        <taxon>Pseudomonadota</taxon>
        <taxon>Betaproteobacteria</taxon>
        <taxon>Burkholderiales</taxon>
        <taxon>Comamonadaceae</taxon>
        <taxon>Ottowia</taxon>
    </lineage>
</organism>
<protein>
    <submittedName>
        <fullName evidence="8">Wzy polymerase domain-containing protein</fullName>
    </submittedName>
</protein>
<reference evidence="8 9" key="1">
    <citation type="submission" date="2024-09" db="EMBL/GenBank/DDBJ databases">
        <authorList>
            <person name="Sun Q."/>
            <person name="Mori K."/>
        </authorList>
    </citation>
    <scope>NUCLEOTIDE SEQUENCE [LARGE SCALE GENOMIC DNA]</scope>
    <source>
        <strain evidence="8 9">NCAIM B.02336</strain>
    </source>
</reference>
<feature type="domain" description="O-antigen ligase-related" evidence="6">
    <location>
        <begin position="209"/>
        <end position="352"/>
    </location>
</feature>
<comment type="caution">
    <text evidence="8">The sequence shown here is derived from an EMBL/GenBank/DDBJ whole genome shotgun (WGS) entry which is preliminary data.</text>
</comment>
<feature type="transmembrane region" description="Helical" evidence="5">
    <location>
        <begin position="77"/>
        <end position="96"/>
    </location>
</feature>
<evidence type="ECO:0000313" key="8">
    <source>
        <dbReference type="EMBL" id="MFC0592624.1"/>
    </source>
</evidence>
<dbReference type="Pfam" id="PF04932">
    <property type="entry name" value="Wzy_C"/>
    <property type="match status" value="1"/>
</dbReference>
<dbReference type="PANTHER" id="PTHR37422:SF21">
    <property type="entry name" value="EXOQ-LIKE PROTEIN"/>
    <property type="match status" value="1"/>
</dbReference>
<keyword evidence="4 5" id="KW-0472">Membrane</keyword>
<feature type="transmembrane region" description="Helical" evidence="5">
    <location>
        <begin position="174"/>
        <end position="195"/>
    </location>
</feature>
<feature type="transmembrane region" description="Helical" evidence="5">
    <location>
        <begin position="28"/>
        <end position="47"/>
    </location>
</feature>
<evidence type="ECO:0000256" key="2">
    <source>
        <dbReference type="ARBA" id="ARBA00022692"/>
    </source>
</evidence>
<keyword evidence="2 5" id="KW-0812">Transmembrane</keyword>
<evidence type="ECO:0000256" key="5">
    <source>
        <dbReference type="SAM" id="Phobius"/>
    </source>
</evidence>
<evidence type="ECO:0000259" key="6">
    <source>
        <dbReference type="Pfam" id="PF04932"/>
    </source>
</evidence>
<sequence length="584" mass="64132">MRNILVTFGLIALFLGWNLPNHYPLWTTFHSEAVTALGVGLLFLGLLGRLKASAGSPAAGLGTAPLQPLHWPLSARIWLLAGLVPVVQYLAGALVFRGDAALGFMYALGGALSIYTGCLWAAQEGRGPVLQALFGTLTAAAIAAAGLALMQWLRLPNPGWWAMDLINNRPYANFAQPNLFGLLMVMGLVAATALFEMRVLSHRASYALTVALLGFGVLISESRASLLALLCIVAFWFLGRGRVPTRLRVPEVLVGLAVGWLIHRYLGAIEDALYLKAEVTREMLEVGPRAGIWRQYIAAILEHPWRGYGFEQGMLALREVAAHAEPARNATYAHNFMLDLMAWGGVPLALVLSGALAVWLLGWLKKTPDAELQAQRQWVFAVWLALTVQSLLEFPFAHTFFLFPAALLAGCITSPSQKSGAPHRQERSGRMVASRSAVLLGALGATMLVALTYDYFRLEDDFRANRFERGRFIGAPVHELYASPLILDQFAALNAASRIAIRAGMSAEELDRLGVIARRFHLLSSRMDYAKALALNGRMPQAKQELVVIRATYHPTYYAKIERGWNEWVEQNKAEIRKAGTDHD</sequence>
<feature type="domain" description="Virulence factor membrane-bound polymerase C-terminal" evidence="7">
    <location>
        <begin position="378"/>
        <end position="557"/>
    </location>
</feature>
<evidence type="ECO:0000256" key="1">
    <source>
        <dbReference type="ARBA" id="ARBA00004141"/>
    </source>
</evidence>
<evidence type="ECO:0000259" key="7">
    <source>
        <dbReference type="Pfam" id="PF11846"/>
    </source>
</evidence>
<proteinExistence type="predicted"/>
<feature type="transmembrane region" description="Helical" evidence="5">
    <location>
        <begin position="129"/>
        <end position="154"/>
    </location>
</feature>
<evidence type="ECO:0000313" key="9">
    <source>
        <dbReference type="Proteomes" id="UP001589834"/>
    </source>
</evidence>
<keyword evidence="9" id="KW-1185">Reference proteome</keyword>
<dbReference type="InterPro" id="IPR021797">
    <property type="entry name" value="Wzy_C_2"/>
</dbReference>
<feature type="transmembrane region" description="Helical" evidence="5">
    <location>
        <begin position="102"/>
        <end position="122"/>
    </location>
</feature>
<dbReference type="Proteomes" id="UP001589834">
    <property type="component" value="Unassembled WGS sequence"/>
</dbReference>
<dbReference type="RefSeq" id="WP_377482233.1">
    <property type="nucleotide sequence ID" value="NZ_JBHLTN010000016.1"/>
</dbReference>
<feature type="transmembrane region" description="Helical" evidence="5">
    <location>
        <begin position="340"/>
        <end position="364"/>
    </location>
</feature>
<feature type="transmembrane region" description="Helical" evidence="5">
    <location>
        <begin position="437"/>
        <end position="456"/>
    </location>
</feature>
<dbReference type="PANTHER" id="PTHR37422">
    <property type="entry name" value="TEICHURONIC ACID BIOSYNTHESIS PROTEIN TUAE"/>
    <property type="match status" value="1"/>
</dbReference>
<dbReference type="Pfam" id="PF11846">
    <property type="entry name" value="Wzy_C_2"/>
    <property type="match status" value="1"/>
</dbReference>
<evidence type="ECO:0000256" key="4">
    <source>
        <dbReference type="ARBA" id="ARBA00023136"/>
    </source>
</evidence>
<feature type="transmembrane region" description="Helical" evidence="5">
    <location>
        <begin position="207"/>
        <end position="238"/>
    </location>
</feature>
<gene>
    <name evidence="8" type="ORF">ACFFGG_08650</name>
</gene>
<accession>A0ABV6PRZ9</accession>
<feature type="transmembrane region" description="Helical" evidence="5">
    <location>
        <begin position="398"/>
        <end position="416"/>
    </location>
</feature>
<dbReference type="EMBL" id="JBHLTN010000016">
    <property type="protein sequence ID" value="MFC0592624.1"/>
    <property type="molecule type" value="Genomic_DNA"/>
</dbReference>
<name>A0ABV6PRZ9_9BURK</name>
<dbReference type="InterPro" id="IPR051533">
    <property type="entry name" value="WaaL-like"/>
</dbReference>
<evidence type="ECO:0000256" key="3">
    <source>
        <dbReference type="ARBA" id="ARBA00022989"/>
    </source>
</evidence>
<dbReference type="InterPro" id="IPR007016">
    <property type="entry name" value="O-antigen_ligase-rel_domated"/>
</dbReference>
<comment type="subcellular location">
    <subcellularLocation>
        <location evidence="1">Membrane</location>
        <topology evidence="1">Multi-pass membrane protein</topology>
    </subcellularLocation>
</comment>